<keyword evidence="2" id="KW-1185">Reference proteome</keyword>
<accession>A0A8J3I408</accession>
<organism evidence="1 2">
    <name type="scientific">Ktedonospora formicarum</name>
    <dbReference type="NCBI Taxonomy" id="2778364"/>
    <lineage>
        <taxon>Bacteria</taxon>
        <taxon>Bacillati</taxon>
        <taxon>Chloroflexota</taxon>
        <taxon>Ktedonobacteria</taxon>
        <taxon>Ktedonobacterales</taxon>
        <taxon>Ktedonobacteraceae</taxon>
        <taxon>Ktedonospora</taxon>
    </lineage>
</organism>
<evidence type="ECO:0000313" key="2">
    <source>
        <dbReference type="Proteomes" id="UP000612362"/>
    </source>
</evidence>
<protein>
    <submittedName>
        <fullName evidence="1">Uncharacterized protein</fullName>
    </submittedName>
</protein>
<proteinExistence type="predicted"/>
<name>A0A8J3I408_9CHLR</name>
<dbReference type="EMBL" id="BNJF01000002">
    <property type="protein sequence ID" value="GHO46448.1"/>
    <property type="molecule type" value="Genomic_DNA"/>
</dbReference>
<comment type="caution">
    <text evidence="1">The sequence shown here is derived from an EMBL/GenBank/DDBJ whole genome shotgun (WGS) entry which is preliminary data.</text>
</comment>
<gene>
    <name evidence="1" type="ORF">KSX_46110</name>
</gene>
<reference evidence="1" key="1">
    <citation type="submission" date="2020-10" db="EMBL/GenBank/DDBJ databases">
        <title>Taxonomic study of unclassified bacteria belonging to the class Ktedonobacteria.</title>
        <authorList>
            <person name="Yabe S."/>
            <person name="Wang C.M."/>
            <person name="Zheng Y."/>
            <person name="Sakai Y."/>
            <person name="Cavaletti L."/>
            <person name="Monciardini P."/>
            <person name="Donadio S."/>
        </authorList>
    </citation>
    <scope>NUCLEOTIDE SEQUENCE</scope>
    <source>
        <strain evidence="1">SOSP1-1</strain>
    </source>
</reference>
<sequence>MDLMRKADEIICQDDFEEMMVVAEAAILLGVKTGRIHAMIEVGVLPSRFATRPEIAQLLTTGRVKGVPGSGIRLVPRFAVNMAQNRSGRGWRKGRPRKS</sequence>
<dbReference type="RefSeq" id="WP_220195825.1">
    <property type="nucleotide sequence ID" value="NZ_BNJF01000002.1"/>
</dbReference>
<dbReference type="Proteomes" id="UP000612362">
    <property type="component" value="Unassembled WGS sequence"/>
</dbReference>
<dbReference type="AlphaFoldDB" id="A0A8J3I408"/>
<evidence type="ECO:0000313" key="1">
    <source>
        <dbReference type="EMBL" id="GHO46448.1"/>
    </source>
</evidence>